<keyword evidence="8" id="KW-1133">Transmembrane helix</keyword>
<dbReference type="OrthoDB" id="9813151at2"/>
<dbReference type="EMBL" id="WACR01000010">
    <property type="protein sequence ID" value="KAB1062858.1"/>
    <property type="molecule type" value="Genomic_DNA"/>
</dbReference>
<evidence type="ECO:0000259" key="9">
    <source>
        <dbReference type="PROSITE" id="PS50109"/>
    </source>
</evidence>
<proteinExistence type="predicted"/>
<comment type="caution">
    <text evidence="10">The sequence shown here is derived from an EMBL/GenBank/DDBJ whole genome shotgun (WGS) entry which is preliminary data.</text>
</comment>
<dbReference type="InterPro" id="IPR036890">
    <property type="entry name" value="HATPase_C_sf"/>
</dbReference>
<dbReference type="FunFam" id="3.30.565.10:FF:000006">
    <property type="entry name" value="Sensor histidine kinase WalK"/>
    <property type="match status" value="1"/>
</dbReference>
<evidence type="ECO:0000256" key="7">
    <source>
        <dbReference type="ARBA" id="ARBA00023136"/>
    </source>
</evidence>
<dbReference type="FunFam" id="1.10.287.130:FF:000001">
    <property type="entry name" value="Two-component sensor histidine kinase"/>
    <property type="match status" value="1"/>
</dbReference>
<dbReference type="InterPro" id="IPR036097">
    <property type="entry name" value="HisK_dim/P_sf"/>
</dbReference>
<dbReference type="PRINTS" id="PR00344">
    <property type="entry name" value="BCTRLSENSOR"/>
</dbReference>
<dbReference type="RefSeq" id="WP_151169502.1">
    <property type="nucleotide sequence ID" value="NZ_WACR01000010.1"/>
</dbReference>
<evidence type="ECO:0000256" key="1">
    <source>
        <dbReference type="ARBA" id="ARBA00000085"/>
    </source>
</evidence>
<evidence type="ECO:0000313" key="11">
    <source>
        <dbReference type="Proteomes" id="UP000435357"/>
    </source>
</evidence>
<dbReference type="EC" id="2.7.13.3" evidence="2"/>
<organism evidence="10 11">
    <name type="scientific">Salibacter halophilus</name>
    <dbReference type="NCBI Taxonomy" id="1803916"/>
    <lineage>
        <taxon>Bacteria</taxon>
        <taxon>Pseudomonadati</taxon>
        <taxon>Bacteroidota</taxon>
        <taxon>Flavobacteriia</taxon>
        <taxon>Flavobacteriales</taxon>
        <taxon>Salibacteraceae</taxon>
        <taxon>Salibacter</taxon>
    </lineage>
</organism>
<evidence type="ECO:0000256" key="2">
    <source>
        <dbReference type="ARBA" id="ARBA00012438"/>
    </source>
</evidence>
<dbReference type="PANTHER" id="PTHR45453">
    <property type="entry name" value="PHOSPHATE REGULON SENSOR PROTEIN PHOR"/>
    <property type="match status" value="1"/>
</dbReference>
<dbReference type="GO" id="GO:0016036">
    <property type="term" value="P:cellular response to phosphate starvation"/>
    <property type="evidence" value="ECO:0007669"/>
    <property type="project" value="TreeGrafter"/>
</dbReference>
<dbReference type="SMART" id="SM00388">
    <property type="entry name" value="HisKA"/>
    <property type="match status" value="1"/>
</dbReference>
<dbReference type="AlphaFoldDB" id="A0A6N6M261"/>
<dbReference type="InterPro" id="IPR003661">
    <property type="entry name" value="HisK_dim/P_dom"/>
</dbReference>
<dbReference type="PROSITE" id="PS50109">
    <property type="entry name" value="HIS_KIN"/>
    <property type="match status" value="1"/>
</dbReference>
<dbReference type="CDD" id="cd00075">
    <property type="entry name" value="HATPase"/>
    <property type="match status" value="1"/>
</dbReference>
<evidence type="ECO:0000313" key="10">
    <source>
        <dbReference type="EMBL" id="KAB1062858.1"/>
    </source>
</evidence>
<keyword evidence="8" id="KW-0812">Transmembrane</keyword>
<dbReference type="InterPro" id="IPR050351">
    <property type="entry name" value="BphY/WalK/GraS-like"/>
</dbReference>
<keyword evidence="4" id="KW-0808">Transferase</keyword>
<dbReference type="SUPFAM" id="SSF55874">
    <property type="entry name" value="ATPase domain of HSP90 chaperone/DNA topoisomerase II/histidine kinase"/>
    <property type="match status" value="1"/>
</dbReference>
<keyword evidence="7 8" id="KW-0472">Membrane</keyword>
<keyword evidence="3" id="KW-0597">Phosphoprotein</keyword>
<name>A0A6N6M261_9FLAO</name>
<evidence type="ECO:0000256" key="8">
    <source>
        <dbReference type="SAM" id="Phobius"/>
    </source>
</evidence>
<dbReference type="GO" id="GO:0005886">
    <property type="term" value="C:plasma membrane"/>
    <property type="evidence" value="ECO:0007669"/>
    <property type="project" value="TreeGrafter"/>
</dbReference>
<keyword evidence="6" id="KW-0902">Two-component regulatory system</keyword>
<evidence type="ECO:0000256" key="6">
    <source>
        <dbReference type="ARBA" id="ARBA00023012"/>
    </source>
</evidence>
<dbReference type="InterPro" id="IPR004358">
    <property type="entry name" value="Sig_transdc_His_kin-like_C"/>
</dbReference>
<protein>
    <recommendedName>
        <fullName evidence="2">histidine kinase</fullName>
        <ecNumber evidence="2">2.7.13.3</ecNumber>
    </recommendedName>
</protein>
<gene>
    <name evidence="10" type="ORF">F3059_11770</name>
</gene>
<evidence type="ECO:0000256" key="4">
    <source>
        <dbReference type="ARBA" id="ARBA00022679"/>
    </source>
</evidence>
<comment type="catalytic activity">
    <reaction evidence="1">
        <text>ATP + protein L-histidine = ADP + protein N-phospho-L-histidine.</text>
        <dbReference type="EC" id="2.7.13.3"/>
    </reaction>
</comment>
<dbReference type="Gene3D" id="3.30.565.10">
    <property type="entry name" value="Histidine kinase-like ATPase, C-terminal domain"/>
    <property type="match status" value="1"/>
</dbReference>
<dbReference type="SUPFAM" id="SSF47384">
    <property type="entry name" value="Homodimeric domain of signal transducing histidine kinase"/>
    <property type="match status" value="1"/>
</dbReference>
<feature type="transmembrane region" description="Helical" evidence="8">
    <location>
        <begin position="9"/>
        <end position="33"/>
    </location>
</feature>
<feature type="transmembrane region" description="Helical" evidence="8">
    <location>
        <begin position="39"/>
        <end position="61"/>
    </location>
</feature>
<sequence length="351" mass="40715">MKNRTPREIAFITALYVAVIAGVLMLPAFLLFTDSWEPWLIYGITIILIFAVAWVSVNTGIEKFIHRRIKLIYKTIHRFKTQSGNMEDLDLSKDVLGQVNTEVEEWARSNKEEIEQLRKQEQFRKEFIGNLSHELKTPIFSIQGYLLTLLEGGLEDPKINRDYLERADRNLERLTNLINELDEITKLESGERRMEFTKFDLIKLTDDLVKELEFRAKESNVKLTVRDPKMPVWVEADRSKISQVLTNLIMNSIKYGREEDGETRIKFYDMDENILVEVEDNGLGIAPDHLPRLFERFYRVDKSRSRHQGGSGLGLAIVKHIIESHGQTINVRSQEGEGSTFSFTLKKVKPQ</sequence>
<dbReference type="Pfam" id="PF02518">
    <property type="entry name" value="HATPase_c"/>
    <property type="match status" value="1"/>
</dbReference>
<dbReference type="GO" id="GO:0004721">
    <property type="term" value="F:phosphoprotein phosphatase activity"/>
    <property type="evidence" value="ECO:0007669"/>
    <property type="project" value="TreeGrafter"/>
</dbReference>
<dbReference type="InterPro" id="IPR003594">
    <property type="entry name" value="HATPase_dom"/>
</dbReference>
<dbReference type="Proteomes" id="UP000435357">
    <property type="component" value="Unassembled WGS sequence"/>
</dbReference>
<evidence type="ECO:0000256" key="5">
    <source>
        <dbReference type="ARBA" id="ARBA00022777"/>
    </source>
</evidence>
<reference evidence="10 11" key="1">
    <citation type="submission" date="2019-09" db="EMBL/GenBank/DDBJ databases">
        <title>Genomes of Cryomorphaceae.</title>
        <authorList>
            <person name="Bowman J.P."/>
        </authorList>
    </citation>
    <scope>NUCLEOTIDE SEQUENCE [LARGE SCALE GENOMIC DNA]</scope>
    <source>
        <strain evidence="10 11">KCTC 52047</strain>
    </source>
</reference>
<keyword evidence="5 10" id="KW-0418">Kinase</keyword>
<keyword evidence="11" id="KW-1185">Reference proteome</keyword>
<feature type="domain" description="Histidine kinase" evidence="9">
    <location>
        <begin position="130"/>
        <end position="349"/>
    </location>
</feature>
<dbReference type="CDD" id="cd00082">
    <property type="entry name" value="HisKA"/>
    <property type="match status" value="1"/>
</dbReference>
<dbReference type="InterPro" id="IPR005467">
    <property type="entry name" value="His_kinase_dom"/>
</dbReference>
<dbReference type="GO" id="GO:0000155">
    <property type="term" value="F:phosphorelay sensor kinase activity"/>
    <property type="evidence" value="ECO:0007669"/>
    <property type="project" value="InterPro"/>
</dbReference>
<dbReference type="SMART" id="SM00387">
    <property type="entry name" value="HATPase_c"/>
    <property type="match status" value="1"/>
</dbReference>
<evidence type="ECO:0000256" key="3">
    <source>
        <dbReference type="ARBA" id="ARBA00022553"/>
    </source>
</evidence>
<dbReference type="PANTHER" id="PTHR45453:SF1">
    <property type="entry name" value="PHOSPHATE REGULON SENSOR PROTEIN PHOR"/>
    <property type="match status" value="1"/>
</dbReference>
<accession>A0A6N6M261</accession>
<dbReference type="Gene3D" id="1.10.287.130">
    <property type="match status" value="1"/>
</dbReference>
<dbReference type="Pfam" id="PF00512">
    <property type="entry name" value="HisKA"/>
    <property type="match status" value="1"/>
</dbReference>